<accession>A0A7W7PWL6</accession>
<evidence type="ECO:0000313" key="1">
    <source>
        <dbReference type="EMBL" id="MBB4902634.1"/>
    </source>
</evidence>
<dbReference type="AlphaFoldDB" id="A0A7W7PWL6"/>
<gene>
    <name evidence="1" type="ORF">FHS37_006731</name>
</gene>
<comment type="caution">
    <text evidence="1">The sequence shown here is derived from an EMBL/GenBank/DDBJ whole genome shotgun (WGS) entry which is preliminary data.</text>
</comment>
<reference evidence="1 2" key="1">
    <citation type="submission" date="2020-08" db="EMBL/GenBank/DDBJ databases">
        <title>Genomic Encyclopedia of Type Strains, Phase III (KMG-III): the genomes of soil and plant-associated and newly described type strains.</title>
        <authorList>
            <person name="Whitman W."/>
        </authorList>
    </citation>
    <scope>NUCLEOTIDE SEQUENCE [LARGE SCALE GENOMIC DNA]</scope>
    <source>
        <strain evidence="1 2">CECT 3273</strain>
    </source>
</reference>
<sequence length="45" mass="4979">MMTGLRNLAIGVHRQDGHTNIAAALRRTGRSRTRTPASLSPPRWP</sequence>
<protein>
    <submittedName>
        <fullName evidence="1">Uncharacterized protein</fullName>
    </submittedName>
</protein>
<dbReference type="EMBL" id="JACHJI010000018">
    <property type="protein sequence ID" value="MBB4902634.1"/>
    <property type="molecule type" value="Genomic_DNA"/>
</dbReference>
<evidence type="ECO:0000313" key="2">
    <source>
        <dbReference type="Proteomes" id="UP000579523"/>
    </source>
</evidence>
<organism evidence="1 2">
    <name type="scientific">Streptomyces griseomycini</name>
    <dbReference type="NCBI Taxonomy" id="66895"/>
    <lineage>
        <taxon>Bacteria</taxon>
        <taxon>Bacillati</taxon>
        <taxon>Actinomycetota</taxon>
        <taxon>Actinomycetes</taxon>
        <taxon>Kitasatosporales</taxon>
        <taxon>Streptomycetaceae</taxon>
        <taxon>Streptomyces</taxon>
    </lineage>
</organism>
<dbReference type="RefSeq" id="WP_229890302.1">
    <property type="nucleotide sequence ID" value="NZ_BMTK01000054.1"/>
</dbReference>
<dbReference type="Proteomes" id="UP000579523">
    <property type="component" value="Unassembled WGS sequence"/>
</dbReference>
<name>A0A7W7PWL6_9ACTN</name>
<proteinExistence type="predicted"/>
<keyword evidence="2" id="KW-1185">Reference proteome</keyword>